<accession>A0A229Z1V3</accession>
<feature type="region of interest" description="Disordered" evidence="1">
    <location>
        <begin position="191"/>
        <end position="218"/>
    </location>
</feature>
<keyword evidence="2" id="KW-0472">Membrane</keyword>
<proteinExistence type="predicted"/>
<keyword evidence="2" id="KW-0812">Transmembrane</keyword>
<feature type="compositionally biased region" description="Low complexity" evidence="1">
    <location>
        <begin position="191"/>
        <end position="201"/>
    </location>
</feature>
<keyword evidence="2" id="KW-1133">Transmembrane helix</keyword>
<dbReference type="PANTHER" id="PTHR28008">
    <property type="entry name" value="DOMAIN PROTEIN, PUTATIVE (AFU_ORTHOLOGUE AFUA_3G10980)-RELATED"/>
    <property type="match status" value="1"/>
</dbReference>
<evidence type="ECO:0000313" key="3">
    <source>
        <dbReference type="EMBL" id="RLL99502.1"/>
    </source>
</evidence>
<evidence type="ECO:0008006" key="5">
    <source>
        <dbReference type="Google" id="ProtNLM"/>
    </source>
</evidence>
<dbReference type="EMBL" id="NIDN02000030">
    <property type="protein sequence ID" value="RLL99502.1"/>
    <property type="molecule type" value="Genomic_DNA"/>
</dbReference>
<feature type="transmembrane region" description="Helical" evidence="2">
    <location>
        <begin position="42"/>
        <end position="59"/>
    </location>
</feature>
<evidence type="ECO:0000256" key="1">
    <source>
        <dbReference type="SAM" id="MobiDB-lite"/>
    </source>
</evidence>
<dbReference type="AlphaFoldDB" id="A0A229Z1V3"/>
<organism evidence="3 4">
    <name type="scientific">Aspergillus turcosus</name>
    <dbReference type="NCBI Taxonomy" id="1245748"/>
    <lineage>
        <taxon>Eukaryota</taxon>
        <taxon>Fungi</taxon>
        <taxon>Dikarya</taxon>
        <taxon>Ascomycota</taxon>
        <taxon>Pezizomycotina</taxon>
        <taxon>Eurotiomycetes</taxon>
        <taxon>Eurotiomycetidae</taxon>
        <taxon>Eurotiales</taxon>
        <taxon>Aspergillaceae</taxon>
        <taxon>Aspergillus</taxon>
        <taxon>Aspergillus subgen. Fumigati</taxon>
    </lineage>
</organism>
<feature type="transmembrane region" description="Helical" evidence="2">
    <location>
        <begin position="100"/>
        <end position="117"/>
    </location>
</feature>
<evidence type="ECO:0000313" key="4">
    <source>
        <dbReference type="Proteomes" id="UP000215289"/>
    </source>
</evidence>
<dbReference type="Proteomes" id="UP000215289">
    <property type="component" value="Unassembled WGS sequence"/>
</dbReference>
<keyword evidence="4" id="KW-1185">Reference proteome</keyword>
<reference evidence="3 4" key="1">
    <citation type="submission" date="2018-08" db="EMBL/GenBank/DDBJ databases">
        <title>Draft genome sequences of two Aspergillus turcosus clinical strains isolated from bronchoalveolar lavage fluid: one azole-susceptible and the other azole-resistant.</title>
        <authorList>
            <person name="Parent-Michaud M."/>
            <person name="Dufresne P.J."/>
            <person name="Fournier E."/>
            <person name="Martineau C."/>
            <person name="Moreira S."/>
            <person name="Perkins V."/>
            <person name="De Repentigny L."/>
            <person name="Dufresne S.F."/>
        </authorList>
    </citation>
    <scope>NUCLEOTIDE SEQUENCE [LARGE SCALE GENOMIC DNA]</scope>
    <source>
        <strain evidence="3">HMR AF 1038</strain>
    </source>
</reference>
<dbReference type="OrthoDB" id="63581at2759"/>
<name>A0A229Z1V3_9EURO</name>
<evidence type="ECO:0000256" key="2">
    <source>
        <dbReference type="SAM" id="Phobius"/>
    </source>
</evidence>
<comment type="caution">
    <text evidence="3">The sequence shown here is derived from an EMBL/GenBank/DDBJ whole genome shotgun (WGS) entry which is preliminary data.</text>
</comment>
<protein>
    <recommendedName>
        <fullName evidence="5">VanZ-like domain-containing protein</fullName>
    </recommendedName>
</protein>
<dbReference type="PANTHER" id="PTHR28008:SF1">
    <property type="entry name" value="DOMAIN PROTEIN, PUTATIVE (AFU_ORTHOLOGUE AFUA_3G10980)-RELATED"/>
    <property type="match status" value="1"/>
</dbReference>
<feature type="transmembrane region" description="Helical" evidence="2">
    <location>
        <begin position="66"/>
        <end position="88"/>
    </location>
</feature>
<sequence length="218" mass="23719">MRIRYPFAGAFLFLLILAAYIGLLPHSTSTSLPSNLQPNDKFLHVVTFFFLSLVFYWIPDITRRRCLQLTLLICTLGLGIGSELVQAILPNDRPFDPFDILANLVGSLGAVGLCSWYHRRMLERRRKARFGALGDEHGDDVELGVAGGSESGLGPQESGVLTLEQEVENWDENAVDNWDTEEAGDEYATAAAAAAGAPGRGPESKVSPVNGEGAKRND</sequence>
<gene>
    <name evidence="3" type="ORF">CFD26_106590</name>
</gene>